<accession>T0ZYW2</accession>
<reference evidence="2" key="2">
    <citation type="journal article" date="2014" name="ISME J.">
        <title>Microbial stratification in low pH oxic and suboxic macroscopic growths along an acid mine drainage.</title>
        <authorList>
            <person name="Mendez-Garcia C."/>
            <person name="Mesa V."/>
            <person name="Sprenger R.R."/>
            <person name="Richter M."/>
            <person name="Diez M.S."/>
            <person name="Solano J."/>
            <person name="Bargiela R."/>
            <person name="Golyshina O.V."/>
            <person name="Manteca A."/>
            <person name="Ramos J.L."/>
            <person name="Gallego J.R."/>
            <person name="Llorente I."/>
            <person name="Martins Dos Santos V.A."/>
            <person name="Jensen O.N."/>
            <person name="Pelaez A.I."/>
            <person name="Sanchez J."/>
            <person name="Ferrer M."/>
        </authorList>
    </citation>
    <scope>NUCLEOTIDE SEQUENCE</scope>
</reference>
<gene>
    <name evidence="2" type="ORF">B2A_12907</name>
</gene>
<dbReference type="EMBL" id="AUZZ01009318">
    <property type="protein sequence ID" value="EQD33919.1"/>
    <property type="molecule type" value="Genomic_DNA"/>
</dbReference>
<dbReference type="Gene3D" id="3.40.50.620">
    <property type="entry name" value="HUPs"/>
    <property type="match status" value="1"/>
</dbReference>
<feature type="non-terminal residue" evidence="2">
    <location>
        <position position="59"/>
    </location>
</feature>
<dbReference type="GO" id="GO:0016779">
    <property type="term" value="F:nucleotidyltransferase activity"/>
    <property type="evidence" value="ECO:0007669"/>
    <property type="project" value="UniProtKB-KW"/>
</dbReference>
<protein>
    <submittedName>
        <fullName evidence="2">Phosphopantetheine adenylyltransferase</fullName>
    </submittedName>
</protein>
<name>T0ZYW2_9ZZZZ</name>
<dbReference type="InterPro" id="IPR004821">
    <property type="entry name" value="Cyt_trans-like"/>
</dbReference>
<evidence type="ECO:0000313" key="2">
    <source>
        <dbReference type="EMBL" id="EQD33919.1"/>
    </source>
</evidence>
<evidence type="ECO:0000259" key="1">
    <source>
        <dbReference type="Pfam" id="PF01467"/>
    </source>
</evidence>
<dbReference type="Pfam" id="PF01467">
    <property type="entry name" value="CTP_transf_like"/>
    <property type="match status" value="1"/>
</dbReference>
<dbReference type="AlphaFoldDB" id="T0ZYW2"/>
<organism evidence="2">
    <name type="scientific">mine drainage metagenome</name>
    <dbReference type="NCBI Taxonomy" id="410659"/>
    <lineage>
        <taxon>unclassified sequences</taxon>
        <taxon>metagenomes</taxon>
        <taxon>ecological metagenomes</taxon>
    </lineage>
</organism>
<sequence length="59" mass="6342">MVTILAGTFSFLHKGHRRLLDAAVATGDTIIVGITRDEFAGSRKTYNAPSYMDRAAAVS</sequence>
<keyword evidence="2" id="KW-0808">Transferase</keyword>
<reference evidence="2" key="1">
    <citation type="submission" date="2013-08" db="EMBL/GenBank/DDBJ databases">
        <authorList>
            <person name="Mendez C."/>
            <person name="Richter M."/>
            <person name="Ferrer M."/>
            <person name="Sanchez J."/>
        </authorList>
    </citation>
    <scope>NUCLEOTIDE SEQUENCE</scope>
</reference>
<dbReference type="SUPFAM" id="SSF52374">
    <property type="entry name" value="Nucleotidylyl transferase"/>
    <property type="match status" value="1"/>
</dbReference>
<dbReference type="NCBIfam" id="TIGR00125">
    <property type="entry name" value="cyt_tran_rel"/>
    <property type="match status" value="1"/>
</dbReference>
<comment type="caution">
    <text evidence="2">The sequence shown here is derived from an EMBL/GenBank/DDBJ whole genome shotgun (WGS) entry which is preliminary data.</text>
</comment>
<feature type="domain" description="Cytidyltransferase-like" evidence="1">
    <location>
        <begin position="5"/>
        <end position="47"/>
    </location>
</feature>
<proteinExistence type="predicted"/>
<dbReference type="InterPro" id="IPR014729">
    <property type="entry name" value="Rossmann-like_a/b/a_fold"/>
</dbReference>
<keyword evidence="2" id="KW-0548">Nucleotidyltransferase</keyword>